<gene>
    <name evidence="1" type="ORF">SAMN04488524_0568</name>
</gene>
<dbReference type="EMBL" id="FWXT01000001">
    <property type="protein sequence ID" value="SMC45787.1"/>
    <property type="molecule type" value="Genomic_DNA"/>
</dbReference>
<evidence type="ECO:0000313" key="2">
    <source>
        <dbReference type="Proteomes" id="UP000192756"/>
    </source>
</evidence>
<dbReference type="AlphaFoldDB" id="A0A1W1ZBM7"/>
<reference evidence="2" key="1">
    <citation type="submission" date="2017-04" db="EMBL/GenBank/DDBJ databases">
        <authorList>
            <person name="Varghese N."/>
            <person name="Submissions S."/>
        </authorList>
    </citation>
    <scope>NUCLEOTIDE SEQUENCE [LARGE SCALE GENOMIC DNA]</scope>
    <source>
        <strain evidence="2">DSM 12126</strain>
    </source>
</reference>
<organism evidence="1 2">
    <name type="scientific">Pedobacter africanus</name>
    <dbReference type="NCBI Taxonomy" id="151894"/>
    <lineage>
        <taxon>Bacteria</taxon>
        <taxon>Pseudomonadati</taxon>
        <taxon>Bacteroidota</taxon>
        <taxon>Sphingobacteriia</taxon>
        <taxon>Sphingobacteriales</taxon>
        <taxon>Sphingobacteriaceae</taxon>
        <taxon>Pedobacter</taxon>
    </lineage>
</organism>
<accession>A0A1W1ZBM7</accession>
<dbReference type="Proteomes" id="UP000192756">
    <property type="component" value="Unassembled WGS sequence"/>
</dbReference>
<protein>
    <submittedName>
        <fullName evidence="1">Uncharacterized protein</fullName>
    </submittedName>
</protein>
<name>A0A1W1ZBM7_9SPHI</name>
<keyword evidence="2" id="KW-1185">Reference proteome</keyword>
<evidence type="ECO:0000313" key="1">
    <source>
        <dbReference type="EMBL" id="SMC45787.1"/>
    </source>
</evidence>
<dbReference type="STRING" id="151894.SAMN04488524_0568"/>
<sequence length="67" mass="7633">MEKYYFYTMEVILLKSHDGNNAGSVIDVTPERANYLVSCKVAAYTEGYVAPNVQKQTKEQKAKLEKK</sequence>
<proteinExistence type="predicted"/>